<organism evidence="2 3">
    <name type="scientific">Patagioenas fasciata monilis</name>
    <dbReference type="NCBI Taxonomy" id="372326"/>
    <lineage>
        <taxon>Eukaryota</taxon>
        <taxon>Metazoa</taxon>
        <taxon>Chordata</taxon>
        <taxon>Craniata</taxon>
        <taxon>Vertebrata</taxon>
        <taxon>Euteleostomi</taxon>
        <taxon>Archelosauria</taxon>
        <taxon>Archosauria</taxon>
        <taxon>Dinosauria</taxon>
        <taxon>Saurischia</taxon>
        <taxon>Theropoda</taxon>
        <taxon>Coelurosauria</taxon>
        <taxon>Aves</taxon>
        <taxon>Neognathae</taxon>
        <taxon>Neoaves</taxon>
        <taxon>Columbimorphae</taxon>
        <taxon>Columbiformes</taxon>
        <taxon>Columbidae</taxon>
        <taxon>Patagioenas</taxon>
    </lineage>
</organism>
<feature type="compositionally biased region" description="Pro residues" evidence="1">
    <location>
        <begin position="1"/>
        <end position="12"/>
    </location>
</feature>
<name>A0A1V4JD90_PATFA</name>
<protein>
    <submittedName>
        <fullName evidence="2">Uncharacterized protein</fullName>
    </submittedName>
</protein>
<feature type="region of interest" description="Disordered" evidence="1">
    <location>
        <begin position="1"/>
        <end position="22"/>
    </location>
</feature>
<dbReference type="Proteomes" id="UP000190648">
    <property type="component" value="Unassembled WGS sequence"/>
</dbReference>
<evidence type="ECO:0000313" key="3">
    <source>
        <dbReference type="Proteomes" id="UP000190648"/>
    </source>
</evidence>
<dbReference type="EMBL" id="LSYS01007908">
    <property type="protein sequence ID" value="OPJ70005.1"/>
    <property type="molecule type" value="Genomic_DNA"/>
</dbReference>
<proteinExistence type="predicted"/>
<evidence type="ECO:0000256" key="1">
    <source>
        <dbReference type="SAM" id="MobiDB-lite"/>
    </source>
</evidence>
<evidence type="ECO:0000313" key="2">
    <source>
        <dbReference type="EMBL" id="OPJ70005.1"/>
    </source>
</evidence>
<dbReference type="AlphaFoldDB" id="A0A1V4JD90"/>
<sequence length="90" mass="10194">MVTDPSPDPRPPARTWSPSQLLRCHRSSPGLVDAHVHYSQGRANIEKRQQFNPVLTLTQAVSNVETYPKMRNVNSLHAVQHSKGMRLRDP</sequence>
<gene>
    <name evidence="2" type="ORF">AV530_019267</name>
</gene>
<accession>A0A1V4JD90</accession>
<keyword evidence="3" id="KW-1185">Reference proteome</keyword>
<comment type="caution">
    <text evidence="2">The sequence shown here is derived from an EMBL/GenBank/DDBJ whole genome shotgun (WGS) entry which is preliminary data.</text>
</comment>
<reference evidence="2 3" key="1">
    <citation type="submission" date="2016-02" db="EMBL/GenBank/DDBJ databases">
        <title>Band-tailed pigeon sequencing and assembly.</title>
        <authorList>
            <person name="Soares A.E."/>
            <person name="Novak B.J."/>
            <person name="Rice E.S."/>
            <person name="O'Connell B."/>
            <person name="Chang D."/>
            <person name="Weber S."/>
            <person name="Shapiro B."/>
        </authorList>
    </citation>
    <scope>NUCLEOTIDE SEQUENCE [LARGE SCALE GENOMIC DNA]</scope>
    <source>
        <strain evidence="2">BTP2013</strain>
        <tissue evidence="2">Blood</tissue>
    </source>
</reference>